<accession>A0A2T1HM79</accession>
<proteinExistence type="predicted"/>
<sequence>MPRSKLVEVKTAGYGAAFWRWREVSYLCAECGTRVFRTSSKTYRGACWMEAKDGPLASGPANAY</sequence>
<dbReference type="AlphaFoldDB" id="A0A2T1HM79"/>
<evidence type="ECO:0000313" key="2">
    <source>
        <dbReference type="Proteomes" id="UP000239772"/>
    </source>
</evidence>
<organism evidence="1 2">
    <name type="scientific">Alsobacter soli</name>
    <dbReference type="NCBI Taxonomy" id="2109933"/>
    <lineage>
        <taxon>Bacteria</taxon>
        <taxon>Pseudomonadati</taxon>
        <taxon>Pseudomonadota</taxon>
        <taxon>Alphaproteobacteria</taxon>
        <taxon>Hyphomicrobiales</taxon>
        <taxon>Alsobacteraceae</taxon>
        <taxon>Alsobacter</taxon>
    </lineage>
</organism>
<dbReference type="Proteomes" id="UP000239772">
    <property type="component" value="Unassembled WGS sequence"/>
</dbReference>
<gene>
    <name evidence="1" type="ORF">SLNSH_22720</name>
</gene>
<name>A0A2T1HM79_9HYPH</name>
<reference evidence="2" key="1">
    <citation type="submission" date="2018-03" db="EMBL/GenBank/DDBJ databases">
        <authorList>
            <person name="Sun L."/>
            <person name="Liu H."/>
            <person name="Chen W."/>
            <person name="Huang K."/>
            <person name="Liu W."/>
            <person name="Gao X."/>
        </authorList>
    </citation>
    <scope>NUCLEOTIDE SEQUENCE [LARGE SCALE GENOMIC DNA]</scope>
    <source>
        <strain evidence="2">SH9</strain>
    </source>
</reference>
<dbReference type="EMBL" id="PVZS01000041">
    <property type="protein sequence ID" value="PSC02679.1"/>
    <property type="molecule type" value="Genomic_DNA"/>
</dbReference>
<evidence type="ECO:0000313" key="1">
    <source>
        <dbReference type="EMBL" id="PSC02679.1"/>
    </source>
</evidence>
<comment type="caution">
    <text evidence="1">The sequence shown here is derived from an EMBL/GenBank/DDBJ whole genome shotgun (WGS) entry which is preliminary data.</text>
</comment>
<keyword evidence="2" id="KW-1185">Reference proteome</keyword>
<protein>
    <submittedName>
        <fullName evidence="1">Uncharacterized protein</fullName>
    </submittedName>
</protein>